<evidence type="ECO:0000313" key="1">
    <source>
        <dbReference type="EMBL" id="KAL0345861.1"/>
    </source>
</evidence>
<reference evidence="1" key="2">
    <citation type="journal article" date="2024" name="Plant">
        <title>Genomic evolution and insights into agronomic trait innovations of Sesamum species.</title>
        <authorList>
            <person name="Miao H."/>
            <person name="Wang L."/>
            <person name="Qu L."/>
            <person name="Liu H."/>
            <person name="Sun Y."/>
            <person name="Le M."/>
            <person name="Wang Q."/>
            <person name="Wei S."/>
            <person name="Zheng Y."/>
            <person name="Lin W."/>
            <person name="Duan Y."/>
            <person name="Cao H."/>
            <person name="Xiong S."/>
            <person name="Wang X."/>
            <person name="Wei L."/>
            <person name="Li C."/>
            <person name="Ma Q."/>
            <person name="Ju M."/>
            <person name="Zhao R."/>
            <person name="Li G."/>
            <person name="Mu C."/>
            <person name="Tian Q."/>
            <person name="Mei H."/>
            <person name="Zhang T."/>
            <person name="Gao T."/>
            <person name="Zhang H."/>
        </authorList>
    </citation>
    <scope>NUCLEOTIDE SEQUENCE</scope>
    <source>
        <strain evidence="1">G02</strain>
    </source>
</reference>
<dbReference type="AlphaFoldDB" id="A0AAW2NTP6"/>
<gene>
    <name evidence="1" type="ORF">Sradi_4417400</name>
</gene>
<dbReference type="EMBL" id="JACGWJ010000019">
    <property type="protein sequence ID" value="KAL0345861.1"/>
    <property type="molecule type" value="Genomic_DNA"/>
</dbReference>
<name>A0AAW2NTP6_SESRA</name>
<reference evidence="1" key="1">
    <citation type="submission" date="2020-06" db="EMBL/GenBank/DDBJ databases">
        <authorList>
            <person name="Li T."/>
            <person name="Hu X."/>
            <person name="Zhang T."/>
            <person name="Song X."/>
            <person name="Zhang H."/>
            <person name="Dai N."/>
            <person name="Sheng W."/>
            <person name="Hou X."/>
            <person name="Wei L."/>
        </authorList>
    </citation>
    <scope>NUCLEOTIDE SEQUENCE</scope>
    <source>
        <strain evidence="1">G02</strain>
        <tissue evidence="1">Leaf</tissue>
    </source>
</reference>
<sequence>MPSKSTQALEEAIAALSDKLSDRLTSMEQRHDPLVAAISDIQLHLATTPTYAAPFQPPSAIPSLPTSLVTPLAAL</sequence>
<protein>
    <submittedName>
        <fullName evidence="1">Uncharacterized protein</fullName>
    </submittedName>
</protein>
<organism evidence="1">
    <name type="scientific">Sesamum radiatum</name>
    <name type="common">Black benniseed</name>
    <dbReference type="NCBI Taxonomy" id="300843"/>
    <lineage>
        <taxon>Eukaryota</taxon>
        <taxon>Viridiplantae</taxon>
        <taxon>Streptophyta</taxon>
        <taxon>Embryophyta</taxon>
        <taxon>Tracheophyta</taxon>
        <taxon>Spermatophyta</taxon>
        <taxon>Magnoliopsida</taxon>
        <taxon>eudicotyledons</taxon>
        <taxon>Gunneridae</taxon>
        <taxon>Pentapetalae</taxon>
        <taxon>asterids</taxon>
        <taxon>lamiids</taxon>
        <taxon>Lamiales</taxon>
        <taxon>Pedaliaceae</taxon>
        <taxon>Sesamum</taxon>
    </lineage>
</organism>
<comment type="caution">
    <text evidence="1">The sequence shown here is derived from an EMBL/GenBank/DDBJ whole genome shotgun (WGS) entry which is preliminary data.</text>
</comment>
<accession>A0AAW2NTP6</accession>
<proteinExistence type="predicted"/>